<evidence type="ECO:0000313" key="2">
    <source>
        <dbReference type="EMBL" id="ELT98813.1"/>
    </source>
</evidence>
<proteinExistence type="predicted"/>
<feature type="signal peptide" evidence="1">
    <location>
        <begin position="1"/>
        <end position="20"/>
    </location>
</feature>
<feature type="chain" id="PRO_5008787454" evidence="1">
    <location>
        <begin position="21"/>
        <end position="136"/>
    </location>
</feature>
<keyword evidence="1" id="KW-0732">Signal</keyword>
<dbReference type="EMBL" id="AMQN01002029">
    <property type="status" value="NOT_ANNOTATED_CDS"/>
    <property type="molecule type" value="Genomic_DNA"/>
</dbReference>
<dbReference type="AlphaFoldDB" id="R7TY50"/>
<keyword evidence="4" id="KW-1185">Reference proteome</keyword>
<sequence length="136" mass="15462">MERKIVVGLICFICLQSIQCRSIQEETGNGQQPGDIAKTTGTELNEVFGTKSGTHPNALTDTKRSDVVAQASVLRINEDIPMTDGQPGVRWKRSAQDGSRPQRLFRRSRRRLNYRKVRYCLVKLKLPAEVCFYEAY</sequence>
<name>R7TY50_CAPTE</name>
<protein>
    <submittedName>
        <fullName evidence="2 3">Uncharacterized protein</fullName>
    </submittedName>
</protein>
<dbReference type="Proteomes" id="UP000014760">
    <property type="component" value="Unassembled WGS sequence"/>
</dbReference>
<evidence type="ECO:0000256" key="1">
    <source>
        <dbReference type="SAM" id="SignalP"/>
    </source>
</evidence>
<dbReference type="EnsemblMetazoa" id="CapteT191870">
    <property type="protein sequence ID" value="CapteP191870"/>
    <property type="gene ID" value="CapteG191870"/>
</dbReference>
<evidence type="ECO:0000313" key="3">
    <source>
        <dbReference type="EnsemblMetazoa" id="CapteP191870"/>
    </source>
</evidence>
<reference evidence="4" key="1">
    <citation type="submission" date="2012-12" db="EMBL/GenBank/DDBJ databases">
        <authorList>
            <person name="Hellsten U."/>
            <person name="Grimwood J."/>
            <person name="Chapman J.A."/>
            <person name="Shapiro H."/>
            <person name="Aerts A."/>
            <person name="Otillar R.P."/>
            <person name="Terry A.Y."/>
            <person name="Boore J.L."/>
            <person name="Simakov O."/>
            <person name="Marletaz F."/>
            <person name="Cho S.-J."/>
            <person name="Edsinger-Gonzales E."/>
            <person name="Havlak P."/>
            <person name="Kuo D.-H."/>
            <person name="Larsson T."/>
            <person name="Lv J."/>
            <person name="Arendt D."/>
            <person name="Savage R."/>
            <person name="Osoegawa K."/>
            <person name="de Jong P."/>
            <person name="Lindberg D.R."/>
            <person name="Seaver E.C."/>
            <person name="Weisblat D.A."/>
            <person name="Putnam N.H."/>
            <person name="Grigoriev I.V."/>
            <person name="Rokhsar D.S."/>
        </authorList>
    </citation>
    <scope>NUCLEOTIDE SEQUENCE</scope>
    <source>
        <strain evidence="4">I ESC-2004</strain>
    </source>
</reference>
<dbReference type="EMBL" id="KB307554">
    <property type="protein sequence ID" value="ELT98813.1"/>
    <property type="molecule type" value="Genomic_DNA"/>
</dbReference>
<dbReference type="HOGENOM" id="CLU_1877394_0_0_1"/>
<reference evidence="2 4" key="2">
    <citation type="journal article" date="2013" name="Nature">
        <title>Insights into bilaterian evolution from three spiralian genomes.</title>
        <authorList>
            <person name="Simakov O."/>
            <person name="Marletaz F."/>
            <person name="Cho S.J."/>
            <person name="Edsinger-Gonzales E."/>
            <person name="Havlak P."/>
            <person name="Hellsten U."/>
            <person name="Kuo D.H."/>
            <person name="Larsson T."/>
            <person name="Lv J."/>
            <person name="Arendt D."/>
            <person name="Savage R."/>
            <person name="Osoegawa K."/>
            <person name="de Jong P."/>
            <person name="Grimwood J."/>
            <person name="Chapman J.A."/>
            <person name="Shapiro H."/>
            <person name="Aerts A."/>
            <person name="Otillar R.P."/>
            <person name="Terry A.Y."/>
            <person name="Boore J.L."/>
            <person name="Grigoriev I.V."/>
            <person name="Lindberg D.R."/>
            <person name="Seaver E.C."/>
            <person name="Weisblat D.A."/>
            <person name="Putnam N.H."/>
            <person name="Rokhsar D.S."/>
        </authorList>
    </citation>
    <scope>NUCLEOTIDE SEQUENCE</scope>
    <source>
        <strain evidence="2 4">I ESC-2004</strain>
    </source>
</reference>
<gene>
    <name evidence="2" type="ORF">CAPTEDRAFT_191870</name>
</gene>
<reference evidence="3" key="3">
    <citation type="submission" date="2015-06" db="UniProtKB">
        <authorList>
            <consortium name="EnsemblMetazoa"/>
        </authorList>
    </citation>
    <scope>IDENTIFICATION</scope>
</reference>
<evidence type="ECO:0000313" key="4">
    <source>
        <dbReference type="Proteomes" id="UP000014760"/>
    </source>
</evidence>
<organism evidence="2">
    <name type="scientific">Capitella teleta</name>
    <name type="common">Polychaete worm</name>
    <dbReference type="NCBI Taxonomy" id="283909"/>
    <lineage>
        <taxon>Eukaryota</taxon>
        <taxon>Metazoa</taxon>
        <taxon>Spiralia</taxon>
        <taxon>Lophotrochozoa</taxon>
        <taxon>Annelida</taxon>
        <taxon>Polychaeta</taxon>
        <taxon>Sedentaria</taxon>
        <taxon>Scolecida</taxon>
        <taxon>Capitellidae</taxon>
        <taxon>Capitella</taxon>
    </lineage>
</organism>
<accession>R7TY50</accession>